<proteinExistence type="predicted"/>
<name>A0A1S8LWR4_9CLOT</name>
<dbReference type="STRING" id="84029.CROST_11430"/>
<dbReference type="Proteomes" id="UP000190951">
    <property type="component" value="Chromosome"/>
</dbReference>
<dbReference type="AlphaFoldDB" id="A0A1S8LWR4"/>
<accession>A0A1S8LWR4</accession>
<organism evidence="1 2">
    <name type="scientific">Clostridium felsineum</name>
    <dbReference type="NCBI Taxonomy" id="36839"/>
    <lineage>
        <taxon>Bacteria</taxon>
        <taxon>Bacillati</taxon>
        <taxon>Bacillota</taxon>
        <taxon>Clostridia</taxon>
        <taxon>Eubacteriales</taxon>
        <taxon>Clostridiaceae</taxon>
        <taxon>Clostridium</taxon>
    </lineage>
</organism>
<protein>
    <submittedName>
        <fullName evidence="1">Uncharacterized protein</fullName>
    </submittedName>
</protein>
<reference evidence="1 2" key="1">
    <citation type="submission" date="2022-04" db="EMBL/GenBank/DDBJ databases">
        <title>Genome sequence of C. roseum typestrain.</title>
        <authorList>
            <person name="Poehlein A."/>
            <person name="Schoch T."/>
            <person name="Duerre P."/>
            <person name="Daniel R."/>
        </authorList>
    </citation>
    <scope>NUCLEOTIDE SEQUENCE [LARGE SCALE GENOMIC DNA]</scope>
    <source>
        <strain evidence="1 2">DSM 7320</strain>
    </source>
</reference>
<dbReference type="KEGG" id="crw:CROST_016750"/>
<dbReference type="EMBL" id="CP096983">
    <property type="protein sequence ID" value="URZ10959.1"/>
    <property type="molecule type" value="Genomic_DNA"/>
</dbReference>
<sequence length="102" mass="11795">MTRQSLENQIKSLRNIKTNFENLLLNVFGIKSISTNTTIEIIRARKPKGKFLEFRKDGGFTAVDNSDGDAWTEDFETIEEAFRYLQGEDLDDIQQNKNYKGD</sequence>
<evidence type="ECO:0000313" key="2">
    <source>
        <dbReference type="Proteomes" id="UP000190951"/>
    </source>
</evidence>
<dbReference type="RefSeq" id="WP_077834960.1">
    <property type="nucleotide sequence ID" value="NZ_CP096983.1"/>
</dbReference>
<gene>
    <name evidence="1" type="ORF">CROST_016750</name>
</gene>
<keyword evidence="2" id="KW-1185">Reference proteome</keyword>
<evidence type="ECO:0000313" key="1">
    <source>
        <dbReference type="EMBL" id="URZ10959.1"/>
    </source>
</evidence>